<keyword evidence="1" id="KW-0547">Nucleotide-binding</keyword>
<dbReference type="InterPro" id="IPR027417">
    <property type="entry name" value="P-loop_NTPase"/>
</dbReference>
<keyword evidence="3" id="KW-1185">Reference proteome</keyword>
<dbReference type="OrthoDB" id="63533at2759"/>
<dbReference type="Proteomes" id="UP000179807">
    <property type="component" value="Unassembled WGS sequence"/>
</dbReference>
<dbReference type="RefSeq" id="XP_068370347.1">
    <property type="nucleotide sequence ID" value="XM_068496688.1"/>
</dbReference>
<name>A0A1J4L195_9EUKA</name>
<dbReference type="Pfam" id="PF00071">
    <property type="entry name" value="Ras"/>
    <property type="match status" value="1"/>
</dbReference>
<protein>
    <submittedName>
        <fullName evidence="2">GTP-binding protein YPT52</fullName>
    </submittedName>
</protein>
<dbReference type="EMBL" id="MLAK01000024">
    <property type="protein sequence ID" value="OHT17211.1"/>
    <property type="molecule type" value="Genomic_DNA"/>
</dbReference>
<dbReference type="PANTHER" id="PTHR47978">
    <property type="match status" value="1"/>
</dbReference>
<dbReference type="SMART" id="SM00173">
    <property type="entry name" value="RAS"/>
    <property type="match status" value="1"/>
</dbReference>
<dbReference type="PRINTS" id="PR00449">
    <property type="entry name" value="RASTRNSFRMNG"/>
</dbReference>
<dbReference type="NCBIfam" id="TIGR00231">
    <property type="entry name" value="small_GTP"/>
    <property type="match status" value="1"/>
</dbReference>
<reference evidence="2" key="1">
    <citation type="submission" date="2016-10" db="EMBL/GenBank/DDBJ databases">
        <authorList>
            <person name="Benchimol M."/>
            <person name="Almeida L.G."/>
            <person name="Vasconcelos A.T."/>
            <person name="Perreira-Neves A."/>
            <person name="Rosa I.A."/>
            <person name="Tasca T."/>
            <person name="Bogo M.R."/>
            <person name="de Souza W."/>
        </authorList>
    </citation>
    <scope>NUCLEOTIDE SEQUENCE [LARGE SCALE GENOMIC DNA]</scope>
    <source>
        <strain evidence="2">K</strain>
    </source>
</reference>
<dbReference type="SMART" id="SM00174">
    <property type="entry name" value="RHO"/>
    <property type="match status" value="1"/>
</dbReference>
<dbReference type="GO" id="GO:0005525">
    <property type="term" value="F:GTP binding"/>
    <property type="evidence" value="ECO:0007669"/>
    <property type="project" value="InterPro"/>
</dbReference>
<sequence>MQFPTQSSTIYKVVFMGDSGVGKTSIVQRINTSKFDINLDSTIGAAAISKDVQTSQGVISLSIWDTAGQERYRSLISTYARNANAAILCFDLSSYASFQSLESWVDELNKFCSNECLVFIVGNKADLQQHVPFPAINEWCESRQYKLFITSAKDGHGIEELVQVVGEDVVNSACQTLDNHLVLSGTKSKGCC</sequence>
<proteinExistence type="predicted"/>
<evidence type="ECO:0000313" key="3">
    <source>
        <dbReference type="Proteomes" id="UP000179807"/>
    </source>
</evidence>
<dbReference type="VEuPathDB" id="TrichDB:TRFO_12527"/>
<dbReference type="GeneID" id="94831392"/>
<dbReference type="CDD" id="cd00154">
    <property type="entry name" value="Rab"/>
    <property type="match status" value="1"/>
</dbReference>
<dbReference type="FunFam" id="3.40.50.300:FF:000808">
    <property type="entry name" value="Small GTP-binding protein, putative"/>
    <property type="match status" value="1"/>
</dbReference>
<organism evidence="2 3">
    <name type="scientific">Tritrichomonas foetus</name>
    <dbReference type="NCBI Taxonomy" id="1144522"/>
    <lineage>
        <taxon>Eukaryota</taxon>
        <taxon>Metamonada</taxon>
        <taxon>Parabasalia</taxon>
        <taxon>Tritrichomonadida</taxon>
        <taxon>Tritrichomonadidae</taxon>
        <taxon>Tritrichomonas</taxon>
    </lineage>
</organism>
<gene>
    <name evidence="2" type="primary">YPT52</name>
    <name evidence="2" type="ORF">TRFO_12527</name>
</gene>
<dbReference type="Gene3D" id="3.40.50.300">
    <property type="entry name" value="P-loop containing nucleotide triphosphate hydrolases"/>
    <property type="match status" value="1"/>
</dbReference>
<evidence type="ECO:0000256" key="1">
    <source>
        <dbReference type="ARBA" id="ARBA00022741"/>
    </source>
</evidence>
<accession>A0A1J4L195</accession>
<dbReference type="SUPFAM" id="SSF52540">
    <property type="entry name" value="P-loop containing nucleoside triphosphate hydrolases"/>
    <property type="match status" value="1"/>
</dbReference>
<dbReference type="AlphaFoldDB" id="A0A1J4L195"/>
<dbReference type="SMART" id="SM00175">
    <property type="entry name" value="RAB"/>
    <property type="match status" value="1"/>
</dbReference>
<dbReference type="PROSITE" id="PS51421">
    <property type="entry name" value="RAS"/>
    <property type="match status" value="1"/>
</dbReference>
<evidence type="ECO:0000313" key="2">
    <source>
        <dbReference type="EMBL" id="OHT17211.1"/>
    </source>
</evidence>
<comment type="caution">
    <text evidence="2">The sequence shown here is derived from an EMBL/GenBank/DDBJ whole genome shotgun (WGS) entry which is preliminary data.</text>
</comment>
<dbReference type="InterPro" id="IPR005225">
    <property type="entry name" value="Small_GTP-bd"/>
</dbReference>
<dbReference type="InterPro" id="IPR001806">
    <property type="entry name" value="Small_GTPase"/>
</dbReference>
<dbReference type="GO" id="GO:0003924">
    <property type="term" value="F:GTPase activity"/>
    <property type="evidence" value="ECO:0007669"/>
    <property type="project" value="InterPro"/>
</dbReference>
<dbReference type="PROSITE" id="PS51419">
    <property type="entry name" value="RAB"/>
    <property type="match status" value="1"/>
</dbReference>
<dbReference type="SMART" id="SM00176">
    <property type="entry name" value="RAN"/>
    <property type="match status" value="1"/>
</dbReference>